<gene>
    <name evidence="3" type="ORF">HHL21_14855</name>
</gene>
<evidence type="ECO:0000313" key="4">
    <source>
        <dbReference type="Proteomes" id="UP000583752"/>
    </source>
</evidence>
<accession>A0A848HRF5</accession>
<dbReference type="InterPro" id="IPR006860">
    <property type="entry name" value="FecR"/>
</dbReference>
<protein>
    <submittedName>
        <fullName evidence="3">FecR domain-containing protein</fullName>
    </submittedName>
</protein>
<organism evidence="3 4">
    <name type="scientific">Massilia polaris</name>
    <dbReference type="NCBI Taxonomy" id="2728846"/>
    <lineage>
        <taxon>Bacteria</taxon>
        <taxon>Pseudomonadati</taxon>
        <taxon>Pseudomonadota</taxon>
        <taxon>Betaproteobacteria</taxon>
        <taxon>Burkholderiales</taxon>
        <taxon>Oxalobacteraceae</taxon>
        <taxon>Telluria group</taxon>
        <taxon>Massilia</taxon>
    </lineage>
</organism>
<feature type="region of interest" description="Disordered" evidence="1">
    <location>
        <begin position="213"/>
        <end position="237"/>
    </location>
</feature>
<dbReference type="EMBL" id="JABBGG010000008">
    <property type="protein sequence ID" value="NML62331.1"/>
    <property type="molecule type" value="Genomic_DNA"/>
</dbReference>
<dbReference type="Gene3D" id="2.60.120.1440">
    <property type="match status" value="1"/>
</dbReference>
<dbReference type="PANTHER" id="PTHR38731">
    <property type="entry name" value="LIPL45-RELATED LIPOPROTEIN-RELATED"/>
    <property type="match status" value="1"/>
</dbReference>
<comment type="caution">
    <text evidence="3">The sequence shown here is derived from an EMBL/GenBank/DDBJ whole genome shotgun (WGS) entry which is preliminary data.</text>
</comment>
<dbReference type="AlphaFoldDB" id="A0A848HRF5"/>
<name>A0A848HRF5_9BURK</name>
<sequence>MIAVTAFAWAGQVAGTVVHLSGPLLAKKADGSVKVLARKSEVEQGDTLVAEKGTYAQIRFIDNSEITLRPDTTFKIEAFAYDEARPDADSASFNLVKGGLRSVTGLLGKRNKEKFSLKTPTATIGIRGTTFIAQYVPTAAPAMPATPGRPPAAPSLAPGLYVQVVDGAINLTNTGGAMNFTAGQFGFVRNNITPPVIVPPNPALKFMPPPAFSSSSGAAGGASGSQSKAATVDCEVR</sequence>
<keyword evidence="4" id="KW-1185">Reference proteome</keyword>
<evidence type="ECO:0000256" key="1">
    <source>
        <dbReference type="SAM" id="MobiDB-lite"/>
    </source>
</evidence>
<feature type="domain" description="FecR protein" evidence="2">
    <location>
        <begin position="46"/>
        <end position="133"/>
    </location>
</feature>
<proteinExistence type="predicted"/>
<dbReference type="PANTHER" id="PTHR38731:SF1">
    <property type="entry name" value="FECR PROTEIN DOMAIN-CONTAINING PROTEIN"/>
    <property type="match status" value="1"/>
</dbReference>
<dbReference type="Proteomes" id="UP000583752">
    <property type="component" value="Unassembled WGS sequence"/>
</dbReference>
<evidence type="ECO:0000259" key="2">
    <source>
        <dbReference type="Pfam" id="PF04773"/>
    </source>
</evidence>
<dbReference type="Pfam" id="PF04773">
    <property type="entry name" value="FecR"/>
    <property type="match status" value="1"/>
</dbReference>
<evidence type="ECO:0000313" key="3">
    <source>
        <dbReference type="EMBL" id="NML62331.1"/>
    </source>
</evidence>
<reference evidence="3 4" key="1">
    <citation type="submission" date="2020-04" db="EMBL/GenBank/DDBJ databases">
        <title>Massilia sp. RP-1-19 isolated from soil.</title>
        <authorList>
            <person name="Dahal R.H."/>
        </authorList>
    </citation>
    <scope>NUCLEOTIDE SEQUENCE [LARGE SCALE GENOMIC DNA]</scope>
    <source>
        <strain evidence="3 4">RP-1-19</strain>
    </source>
</reference>